<comment type="subcellular location">
    <subcellularLocation>
        <location evidence="1">Membrane</location>
        <topology evidence="1">Multi-pass membrane protein</topology>
    </subcellularLocation>
</comment>
<keyword evidence="3 7" id="KW-0812">Transmembrane</keyword>
<keyword evidence="9" id="KW-1185">Reference proteome</keyword>
<dbReference type="EMBL" id="VTPC01090587">
    <property type="protein sequence ID" value="KAF2882784.1"/>
    <property type="molecule type" value="Genomic_DNA"/>
</dbReference>
<dbReference type="AlphaFoldDB" id="A0A8K0CB08"/>
<dbReference type="Proteomes" id="UP000801492">
    <property type="component" value="Unassembled WGS sequence"/>
</dbReference>
<dbReference type="GO" id="GO:0002115">
    <property type="term" value="P:store-operated calcium entry"/>
    <property type="evidence" value="ECO:0007669"/>
    <property type="project" value="TreeGrafter"/>
</dbReference>
<feature type="transmembrane region" description="Helical" evidence="7">
    <location>
        <begin position="256"/>
        <end position="283"/>
    </location>
</feature>
<dbReference type="GO" id="GO:0016020">
    <property type="term" value="C:membrane"/>
    <property type="evidence" value="ECO:0007669"/>
    <property type="project" value="UniProtKB-SubCell"/>
</dbReference>
<evidence type="ECO:0000313" key="8">
    <source>
        <dbReference type="EMBL" id="KAF2882784.1"/>
    </source>
</evidence>
<dbReference type="GO" id="GO:0015279">
    <property type="term" value="F:store-operated calcium channel activity"/>
    <property type="evidence" value="ECO:0007669"/>
    <property type="project" value="TreeGrafter"/>
</dbReference>
<feature type="region of interest" description="Disordered" evidence="6">
    <location>
        <begin position="1"/>
        <end position="24"/>
    </location>
</feature>
<sequence>MFDVKCDHLHKGNHHGPRSLPLMDQSTQVNFPTLVKYPRKRLQRHNTTADLRTSSTRGIRTTSSWINNTSLPSVIPQLRLSTPPRSLNLSTETFQRSKLSYNSPDSPASRFSYPASSGELTFSVISRDRTPPHSSNSSVVMNGYTHKHSYPQQTQNKVISSHVGANSQHFLQVPPTPYHTSEGINTSGGCRCFYDGDPNDKTKIPSATPEGLSWRRLHMSRAKLKATSTTSELLSGFAMVAMVELQINEDTAVPEWLFVMFSVCTTVLVAVHIFALMISTYILPNIDAISKLDVCELVTESPHERMKGFIELAWAFSTVLGLFLFLVEVAILCWVKFWDYSFTAAIAATVIVIPVLVIFVLFAVHFYHSLVVHRCDTSISDMQKLEDMKKHLDEVTSPV</sequence>
<comment type="caution">
    <text evidence="8">The sequence shown here is derived from an EMBL/GenBank/DDBJ whole genome shotgun (WGS) entry which is preliminary data.</text>
</comment>
<accession>A0A8K0CB08</accession>
<dbReference type="OrthoDB" id="61124at2759"/>
<dbReference type="Gene3D" id="1.20.140.140">
    <property type="entry name" value="Calcium release-activated calcium channel protein Orai"/>
    <property type="match status" value="1"/>
</dbReference>
<evidence type="ECO:0000256" key="4">
    <source>
        <dbReference type="ARBA" id="ARBA00022989"/>
    </source>
</evidence>
<keyword evidence="5 7" id="KW-0472">Membrane</keyword>
<dbReference type="FunFam" id="1.20.140.140:FF:000002">
    <property type="entry name" value="Uncharacterized protein, isoform B"/>
    <property type="match status" value="1"/>
</dbReference>
<dbReference type="InterPro" id="IPR038350">
    <property type="entry name" value="Orai_sf"/>
</dbReference>
<feature type="transmembrane region" description="Helical" evidence="7">
    <location>
        <begin position="312"/>
        <end position="337"/>
    </location>
</feature>
<dbReference type="PANTHER" id="PTHR31501:SF7">
    <property type="entry name" value="CALCIUM RELEASE-ACTIVATED CALCIUM CHANNEL PROTEIN 1"/>
    <property type="match status" value="1"/>
</dbReference>
<evidence type="ECO:0000256" key="7">
    <source>
        <dbReference type="SAM" id="Phobius"/>
    </source>
</evidence>
<evidence type="ECO:0000256" key="5">
    <source>
        <dbReference type="ARBA" id="ARBA00023136"/>
    </source>
</evidence>
<evidence type="ECO:0000313" key="9">
    <source>
        <dbReference type="Proteomes" id="UP000801492"/>
    </source>
</evidence>
<feature type="compositionally biased region" description="Basic and acidic residues" evidence="6">
    <location>
        <begin position="1"/>
        <end position="10"/>
    </location>
</feature>
<comment type="similarity">
    <text evidence="2">Belongs to the Orai family.</text>
</comment>
<evidence type="ECO:0000256" key="6">
    <source>
        <dbReference type="SAM" id="MobiDB-lite"/>
    </source>
</evidence>
<organism evidence="8 9">
    <name type="scientific">Ignelater luminosus</name>
    <name type="common">Cucubano</name>
    <name type="synonym">Pyrophorus luminosus</name>
    <dbReference type="NCBI Taxonomy" id="2038154"/>
    <lineage>
        <taxon>Eukaryota</taxon>
        <taxon>Metazoa</taxon>
        <taxon>Ecdysozoa</taxon>
        <taxon>Arthropoda</taxon>
        <taxon>Hexapoda</taxon>
        <taxon>Insecta</taxon>
        <taxon>Pterygota</taxon>
        <taxon>Neoptera</taxon>
        <taxon>Endopterygota</taxon>
        <taxon>Coleoptera</taxon>
        <taxon>Polyphaga</taxon>
        <taxon>Elateriformia</taxon>
        <taxon>Elateroidea</taxon>
        <taxon>Elateridae</taxon>
        <taxon>Agrypninae</taxon>
        <taxon>Pyrophorini</taxon>
        <taxon>Ignelater</taxon>
    </lineage>
</organism>
<feature type="transmembrane region" description="Helical" evidence="7">
    <location>
        <begin position="343"/>
        <end position="364"/>
    </location>
</feature>
<dbReference type="PANTHER" id="PTHR31501">
    <property type="entry name" value="CALCIUM RELEASE-ACTIVATED CALCIUM CHANNEL PROTEIN 1"/>
    <property type="match status" value="1"/>
</dbReference>
<name>A0A8K0CB08_IGNLU</name>
<protein>
    <recommendedName>
        <fullName evidence="10">Calcium release-activated calcium channel protein 1</fullName>
    </recommendedName>
</protein>
<evidence type="ECO:0000256" key="2">
    <source>
        <dbReference type="ARBA" id="ARBA00008062"/>
    </source>
</evidence>
<evidence type="ECO:0000256" key="3">
    <source>
        <dbReference type="ARBA" id="ARBA00022692"/>
    </source>
</evidence>
<proteinExistence type="inferred from homology"/>
<evidence type="ECO:0008006" key="10">
    <source>
        <dbReference type="Google" id="ProtNLM"/>
    </source>
</evidence>
<reference evidence="8" key="1">
    <citation type="submission" date="2019-08" db="EMBL/GenBank/DDBJ databases">
        <title>The genome of the North American firefly Photinus pyralis.</title>
        <authorList>
            <consortium name="Photinus pyralis genome working group"/>
            <person name="Fallon T.R."/>
            <person name="Sander Lower S.E."/>
            <person name="Weng J.-K."/>
        </authorList>
    </citation>
    <scope>NUCLEOTIDE SEQUENCE</scope>
    <source>
        <strain evidence="8">TRF0915ILg1</strain>
        <tissue evidence="8">Whole body</tissue>
    </source>
</reference>
<evidence type="ECO:0000256" key="1">
    <source>
        <dbReference type="ARBA" id="ARBA00004141"/>
    </source>
</evidence>
<dbReference type="InterPro" id="IPR012446">
    <property type="entry name" value="CRAC_channel"/>
</dbReference>
<dbReference type="Pfam" id="PF07856">
    <property type="entry name" value="Orai-1"/>
    <property type="match status" value="1"/>
</dbReference>
<keyword evidence="4 7" id="KW-1133">Transmembrane helix</keyword>
<gene>
    <name evidence="8" type="ORF">ILUMI_23296</name>
</gene>